<gene>
    <name evidence="2" type="ORF">METZ01_LOCUS367239</name>
</gene>
<sequence>MIKREPGFMGLAKQKAKRSKQPLTPEQQQHRQQVGGMIQADRAQSKGMMDKMGAWQQLQEDKQRMTQV</sequence>
<dbReference type="EMBL" id="UINC01132213">
    <property type="protein sequence ID" value="SVD14385.1"/>
    <property type="molecule type" value="Genomic_DNA"/>
</dbReference>
<name>A0A382SY62_9ZZZZ</name>
<organism evidence="2">
    <name type="scientific">marine metagenome</name>
    <dbReference type="NCBI Taxonomy" id="408172"/>
    <lineage>
        <taxon>unclassified sequences</taxon>
        <taxon>metagenomes</taxon>
        <taxon>ecological metagenomes</taxon>
    </lineage>
</organism>
<feature type="non-terminal residue" evidence="2">
    <location>
        <position position="68"/>
    </location>
</feature>
<proteinExistence type="predicted"/>
<dbReference type="AlphaFoldDB" id="A0A382SY62"/>
<evidence type="ECO:0000313" key="2">
    <source>
        <dbReference type="EMBL" id="SVD14385.1"/>
    </source>
</evidence>
<evidence type="ECO:0000256" key="1">
    <source>
        <dbReference type="SAM" id="MobiDB-lite"/>
    </source>
</evidence>
<protein>
    <submittedName>
        <fullName evidence="2">Uncharacterized protein</fullName>
    </submittedName>
</protein>
<accession>A0A382SY62</accession>
<feature type="region of interest" description="Disordered" evidence="1">
    <location>
        <begin position="1"/>
        <end position="50"/>
    </location>
</feature>
<reference evidence="2" key="1">
    <citation type="submission" date="2018-05" db="EMBL/GenBank/DDBJ databases">
        <authorList>
            <person name="Lanie J.A."/>
            <person name="Ng W.-L."/>
            <person name="Kazmierczak K.M."/>
            <person name="Andrzejewski T.M."/>
            <person name="Davidsen T.M."/>
            <person name="Wayne K.J."/>
            <person name="Tettelin H."/>
            <person name="Glass J.I."/>
            <person name="Rusch D."/>
            <person name="Podicherti R."/>
            <person name="Tsui H.-C.T."/>
            <person name="Winkler M.E."/>
        </authorList>
    </citation>
    <scope>NUCLEOTIDE SEQUENCE</scope>
</reference>
<feature type="compositionally biased region" description="Polar residues" evidence="1">
    <location>
        <begin position="21"/>
        <end position="32"/>
    </location>
</feature>